<evidence type="ECO:0000313" key="2">
    <source>
        <dbReference type="Proteomes" id="UP001595387"/>
    </source>
</evidence>
<dbReference type="Proteomes" id="UP001595387">
    <property type="component" value="Unassembled WGS sequence"/>
</dbReference>
<protein>
    <submittedName>
        <fullName evidence="1">Uncharacterized protein</fullName>
    </submittedName>
</protein>
<gene>
    <name evidence="1" type="ORF">ACFODW_00220</name>
</gene>
<dbReference type="RefSeq" id="WP_390301128.1">
    <property type="nucleotide sequence ID" value="NZ_JBHRRZ010000001.1"/>
</dbReference>
<sequence>MANYLELAKHYNLNLTEVSILVKLDKKYPKTITNDQLSDNEEWTGGYLRKRKHD</sequence>
<comment type="caution">
    <text evidence="1">The sequence shown here is derived from an EMBL/GenBank/DDBJ whole genome shotgun (WGS) entry which is preliminary data.</text>
</comment>
<evidence type="ECO:0000313" key="1">
    <source>
        <dbReference type="EMBL" id="MFC2946790.1"/>
    </source>
</evidence>
<dbReference type="EMBL" id="JBHRRZ010000001">
    <property type="protein sequence ID" value="MFC2946790.1"/>
    <property type="molecule type" value="Genomic_DNA"/>
</dbReference>
<name>A0ABV7A1Q4_9BACI</name>
<accession>A0ABV7A1Q4</accession>
<proteinExistence type="predicted"/>
<keyword evidence="2" id="KW-1185">Reference proteome</keyword>
<reference evidence="2" key="1">
    <citation type="journal article" date="2019" name="Int. J. Syst. Evol. Microbiol.">
        <title>The Global Catalogue of Microorganisms (GCM) 10K type strain sequencing project: providing services to taxonomists for standard genome sequencing and annotation.</title>
        <authorList>
            <consortium name="The Broad Institute Genomics Platform"/>
            <consortium name="The Broad Institute Genome Sequencing Center for Infectious Disease"/>
            <person name="Wu L."/>
            <person name="Ma J."/>
        </authorList>
    </citation>
    <scope>NUCLEOTIDE SEQUENCE [LARGE SCALE GENOMIC DNA]</scope>
    <source>
        <strain evidence="2">KCTC 13193</strain>
    </source>
</reference>
<organism evidence="1 2">
    <name type="scientific">Virgibacillus sediminis</name>
    <dbReference type="NCBI Taxonomy" id="202260"/>
    <lineage>
        <taxon>Bacteria</taxon>
        <taxon>Bacillati</taxon>
        <taxon>Bacillota</taxon>
        <taxon>Bacilli</taxon>
        <taxon>Bacillales</taxon>
        <taxon>Bacillaceae</taxon>
        <taxon>Virgibacillus</taxon>
    </lineage>
</organism>